<accession>A0A2H3P578</accession>
<dbReference type="GO" id="GO:0004109">
    <property type="term" value="F:coproporphyrinogen oxidase activity"/>
    <property type="evidence" value="ECO:0007669"/>
    <property type="project" value="UniProtKB-EC"/>
</dbReference>
<dbReference type="PIRSF" id="PIRSF000166">
    <property type="entry name" value="Coproporphyri_ox"/>
    <property type="match status" value="1"/>
</dbReference>
<evidence type="ECO:0000256" key="5">
    <source>
        <dbReference type="ARBA" id="ARBA00023002"/>
    </source>
</evidence>
<dbReference type="GO" id="GO:0006782">
    <property type="term" value="P:protoporphyrinogen IX biosynthetic process"/>
    <property type="evidence" value="ECO:0007669"/>
    <property type="project" value="TreeGrafter"/>
</dbReference>
<dbReference type="PROSITE" id="PS01021">
    <property type="entry name" value="COPROGEN_OXIDASE"/>
    <property type="match status" value="1"/>
</dbReference>
<dbReference type="EC" id="1.3.3.3" evidence="4"/>
<dbReference type="Pfam" id="PF01218">
    <property type="entry name" value="Coprogen_oxidas"/>
    <property type="match status" value="1"/>
</dbReference>
<evidence type="ECO:0000313" key="8">
    <source>
        <dbReference type="EMBL" id="PEN06812.1"/>
    </source>
</evidence>
<dbReference type="InterPro" id="IPR018375">
    <property type="entry name" value="Coprogen_oxidase_CS"/>
</dbReference>
<gene>
    <name evidence="8" type="ORF">CRI93_08610</name>
</gene>
<comment type="similarity">
    <text evidence="2">Belongs to the aerobic coproporphyrinogen-III oxidase family.</text>
</comment>
<keyword evidence="7" id="KW-0627">Porphyrin biosynthesis</keyword>
<dbReference type="OrthoDB" id="9777553at2"/>
<keyword evidence="6" id="KW-0350">Heme biosynthesis</keyword>
<keyword evidence="9" id="KW-1185">Reference proteome</keyword>
<dbReference type="PRINTS" id="PR00073">
    <property type="entry name" value="COPRGNOXDASE"/>
</dbReference>
<sequence length="309" mass="35898">MAHRMQRFVEALQLRITKRLASYETDTQFRVDEWERPGGGGGRTAVIEGGDVFEKGGVNTSAVHGELPARMAKALEVEQAPFFATGLSLVVHPRSPYVPTVHANFRYFALGEDLMDPDDQWFGGGADLTPYYPTVQDAQHFHRVWKDVCDTHSQVADYEAFKQQCDEYFYLSHRNEARGIGGIFYDYLREEPERTFHFSRDAGRAFLRSFLPILERHKDRPYGERERRYQTHRRGRYVEFNLLFDRGTKFGIETDGRTESILMSLPPEVHWSYDWTPEPDTPESRAHWFFTARDWLELDEADGPSVMEA</sequence>
<dbReference type="NCBIfam" id="NF003727">
    <property type="entry name" value="PRK05330.1"/>
    <property type="match status" value="1"/>
</dbReference>
<dbReference type="PANTHER" id="PTHR10755:SF0">
    <property type="entry name" value="OXYGEN-DEPENDENT COPROPORPHYRINOGEN-III OXIDASE, MITOCHONDRIAL"/>
    <property type="match status" value="1"/>
</dbReference>
<dbReference type="Gene3D" id="3.40.1500.10">
    <property type="entry name" value="Coproporphyrinogen III oxidase, aerobic"/>
    <property type="match status" value="1"/>
</dbReference>
<evidence type="ECO:0000256" key="7">
    <source>
        <dbReference type="ARBA" id="ARBA00023244"/>
    </source>
</evidence>
<dbReference type="EMBL" id="PDEP01000007">
    <property type="protein sequence ID" value="PEN06812.1"/>
    <property type="molecule type" value="Genomic_DNA"/>
</dbReference>
<dbReference type="InterPro" id="IPR001260">
    <property type="entry name" value="Coprogen_oxidase_aer"/>
</dbReference>
<keyword evidence="5" id="KW-0560">Oxidoreductase</keyword>
<evidence type="ECO:0000256" key="3">
    <source>
        <dbReference type="ARBA" id="ARBA00011738"/>
    </source>
</evidence>
<dbReference type="Proteomes" id="UP000221024">
    <property type="component" value="Unassembled WGS sequence"/>
</dbReference>
<dbReference type="PANTHER" id="PTHR10755">
    <property type="entry name" value="COPROPORPHYRINOGEN III OXIDASE, MITOCHONDRIAL"/>
    <property type="match status" value="1"/>
</dbReference>
<evidence type="ECO:0000256" key="4">
    <source>
        <dbReference type="ARBA" id="ARBA00012869"/>
    </source>
</evidence>
<comment type="caution">
    <text evidence="8">The sequence shown here is derived from an EMBL/GenBank/DDBJ whole genome shotgun (WGS) entry which is preliminary data.</text>
</comment>
<comment type="subunit">
    <text evidence="3">Homodimer.</text>
</comment>
<reference evidence="8 9" key="1">
    <citation type="submission" date="2017-10" db="EMBL/GenBank/DDBJ databases">
        <title>Draft genome of Longimonas halophila.</title>
        <authorList>
            <person name="Goh K.M."/>
            <person name="Shamsir M.S."/>
            <person name="Lim S.W."/>
        </authorList>
    </citation>
    <scope>NUCLEOTIDE SEQUENCE [LARGE SCALE GENOMIC DNA]</scope>
    <source>
        <strain evidence="8 9">KCTC 42399</strain>
    </source>
</reference>
<comment type="pathway">
    <text evidence="1">Porphyrin-containing compound metabolism; protoporphyrin-IX biosynthesis; protoporphyrinogen-IX from coproporphyrinogen-III (O2 route): step 1/1.</text>
</comment>
<evidence type="ECO:0000256" key="1">
    <source>
        <dbReference type="ARBA" id="ARBA00005168"/>
    </source>
</evidence>
<evidence type="ECO:0000313" key="9">
    <source>
        <dbReference type="Proteomes" id="UP000221024"/>
    </source>
</evidence>
<proteinExistence type="inferred from homology"/>
<organism evidence="8 9">
    <name type="scientific">Longimonas halophila</name>
    <dbReference type="NCBI Taxonomy" id="1469170"/>
    <lineage>
        <taxon>Bacteria</taxon>
        <taxon>Pseudomonadati</taxon>
        <taxon>Rhodothermota</taxon>
        <taxon>Rhodothermia</taxon>
        <taxon>Rhodothermales</taxon>
        <taxon>Salisaetaceae</taxon>
        <taxon>Longimonas</taxon>
    </lineage>
</organism>
<evidence type="ECO:0000256" key="2">
    <source>
        <dbReference type="ARBA" id="ARBA00010644"/>
    </source>
</evidence>
<dbReference type="GO" id="GO:0005737">
    <property type="term" value="C:cytoplasm"/>
    <property type="evidence" value="ECO:0007669"/>
    <property type="project" value="TreeGrafter"/>
</dbReference>
<name>A0A2H3P578_9BACT</name>
<dbReference type="InterPro" id="IPR036406">
    <property type="entry name" value="Coprogen_oxidase_aer_sf"/>
</dbReference>
<evidence type="ECO:0000256" key="6">
    <source>
        <dbReference type="ARBA" id="ARBA00023133"/>
    </source>
</evidence>
<dbReference type="AlphaFoldDB" id="A0A2H3P578"/>
<protein>
    <recommendedName>
        <fullName evidence="4">coproporphyrinogen oxidase</fullName>
        <ecNumber evidence="4">1.3.3.3</ecNumber>
    </recommendedName>
</protein>
<dbReference type="SUPFAM" id="SSF102886">
    <property type="entry name" value="Coproporphyrinogen III oxidase"/>
    <property type="match status" value="1"/>
</dbReference>